<evidence type="ECO:0000256" key="2">
    <source>
        <dbReference type="ARBA" id="ARBA00023015"/>
    </source>
</evidence>
<keyword evidence="3 7" id="KW-0238">DNA-binding</keyword>
<dbReference type="AlphaFoldDB" id="A0A1H2NFW1"/>
<dbReference type="Pfam" id="PF04198">
    <property type="entry name" value="Sugar-bind"/>
    <property type="match status" value="1"/>
</dbReference>
<feature type="domain" description="Sugar-binding" evidence="5">
    <location>
        <begin position="111"/>
        <end position="329"/>
    </location>
</feature>
<evidence type="ECO:0000256" key="4">
    <source>
        <dbReference type="ARBA" id="ARBA00023163"/>
    </source>
</evidence>
<dbReference type="InterPro" id="IPR051054">
    <property type="entry name" value="SorC_transcr_regulators"/>
</dbReference>
<dbReference type="SUPFAM" id="SSF100950">
    <property type="entry name" value="NagB/RpiA/CoA transferase-like"/>
    <property type="match status" value="1"/>
</dbReference>
<dbReference type="InterPro" id="IPR007324">
    <property type="entry name" value="Sugar-bd_dom_put"/>
</dbReference>
<dbReference type="PANTHER" id="PTHR34294">
    <property type="entry name" value="TRANSCRIPTIONAL REGULATOR-RELATED"/>
    <property type="match status" value="1"/>
</dbReference>
<dbReference type="RefSeq" id="WP_091078431.1">
    <property type="nucleotide sequence ID" value="NZ_LT629799.1"/>
</dbReference>
<sequence length="332" mass="34576">MAAPRPETATGYRVGGADGSRFDPAVLYAAAKLYYLEDATQADVAAQLGTSRATVSRLLSEARRQGIVKIQVFAPDTTGGDDLAGRLAAALGLASVELSAAVPPAPAGTGDVMGSVLAPAVGRVLAGVGLAPGDILLVSSGRTVYEVSRFELPRLPGVVVAPTVGGTDQPEAWYQTNEITRLVAERIGGRAMYLFAPALPGPELYQTLQHDPSIQRVLHLWPHARCVLTGVGAPPLLRAQAPQFIDTSSAALVEAVGDICSRFFSRSGEPVTFPGSERLIALDLETLKQVPVVVAVASGADKVAPVVAGARAGFFDHLVTDPQTARLILDRA</sequence>
<comment type="similarity">
    <text evidence="1">Belongs to the SorC transcriptional regulatory family.</text>
</comment>
<keyword evidence="2" id="KW-0805">Transcription regulation</keyword>
<evidence type="ECO:0000256" key="1">
    <source>
        <dbReference type="ARBA" id="ARBA00010466"/>
    </source>
</evidence>
<dbReference type="PANTHER" id="PTHR34294:SF1">
    <property type="entry name" value="TRANSCRIPTIONAL REGULATOR LSRR"/>
    <property type="match status" value="1"/>
</dbReference>
<dbReference type="Pfam" id="PF13545">
    <property type="entry name" value="HTH_Crp_2"/>
    <property type="match status" value="1"/>
</dbReference>
<dbReference type="GO" id="GO:0030246">
    <property type="term" value="F:carbohydrate binding"/>
    <property type="evidence" value="ECO:0007669"/>
    <property type="project" value="InterPro"/>
</dbReference>
<organism evidence="7 8">
    <name type="scientific">Microlunatus sagamiharensis</name>
    <dbReference type="NCBI Taxonomy" id="546874"/>
    <lineage>
        <taxon>Bacteria</taxon>
        <taxon>Bacillati</taxon>
        <taxon>Actinomycetota</taxon>
        <taxon>Actinomycetes</taxon>
        <taxon>Propionibacteriales</taxon>
        <taxon>Propionibacteriaceae</taxon>
        <taxon>Microlunatus</taxon>
    </lineage>
</organism>
<dbReference type="GO" id="GO:0006355">
    <property type="term" value="P:regulation of DNA-templated transcription"/>
    <property type="evidence" value="ECO:0007669"/>
    <property type="project" value="InterPro"/>
</dbReference>
<dbReference type="Gene3D" id="3.40.50.1360">
    <property type="match status" value="1"/>
</dbReference>
<dbReference type="InterPro" id="IPR037171">
    <property type="entry name" value="NagB/RpiA_transferase-like"/>
</dbReference>
<keyword evidence="8" id="KW-1185">Reference proteome</keyword>
<dbReference type="EMBL" id="LT629799">
    <property type="protein sequence ID" value="SDV04168.1"/>
    <property type="molecule type" value="Genomic_DNA"/>
</dbReference>
<dbReference type="Proteomes" id="UP000198825">
    <property type="component" value="Chromosome I"/>
</dbReference>
<feature type="domain" description="HTH crp-type" evidence="6">
    <location>
        <begin position="39"/>
        <end position="69"/>
    </location>
</feature>
<dbReference type="InterPro" id="IPR012318">
    <property type="entry name" value="HTH_CRP"/>
</dbReference>
<evidence type="ECO:0000259" key="5">
    <source>
        <dbReference type="Pfam" id="PF04198"/>
    </source>
</evidence>
<proteinExistence type="inferred from homology"/>
<evidence type="ECO:0000313" key="7">
    <source>
        <dbReference type="EMBL" id="SDV04168.1"/>
    </source>
</evidence>
<dbReference type="OrthoDB" id="186585at2"/>
<dbReference type="GO" id="GO:0003677">
    <property type="term" value="F:DNA binding"/>
    <property type="evidence" value="ECO:0007669"/>
    <property type="project" value="UniProtKB-KW"/>
</dbReference>
<dbReference type="Gene3D" id="1.10.10.60">
    <property type="entry name" value="Homeodomain-like"/>
    <property type="match status" value="1"/>
</dbReference>
<protein>
    <submittedName>
        <fullName evidence="7">DNA-binding transcriptional regulator LsrR, DeoR family</fullName>
    </submittedName>
</protein>
<gene>
    <name evidence="7" type="ORF">SAMN04488544_3926</name>
</gene>
<evidence type="ECO:0000313" key="8">
    <source>
        <dbReference type="Proteomes" id="UP000198825"/>
    </source>
</evidence>
<dbReference type="STRING" id="546874.SAMN04488544_3926"/>
<evidence type="ECO:0000256" key="3">
    <source>
        <dbReference type="ARBA" id="ARBA00023125"/>
    </source>
</evidence>
<name>A0A1H2NFW1_9ACTN</name>
<accession>A0A1H2NFW1</accession>
<reference evidence="8" key="1">
    <citation type="submission" date="2016-10" db="EMBL/GenBank/DDBJ databases">
        <authorList>
            <person name="Varghese N."/>
            <person name="Submissions S."/>
        </authorList>
    </citation>
    <scope>NUCLEOTIDE SEQUENCE [LARGE SCALE GENOMIC DNA]</scope>
    <source>
        <strain evidence="8">DSM 21743</strain>
    </source>
</reference>
<keyword evidence="4" id="KW-0804">Transcription</keyword>
<evidence type="ECO:0000259" key="6">
    <source>
        <dbReference type="Pfam" id="PF13545"/>
    </source>
</evidence>